<dbReference type="EMBL" id="SNYM01000007">
    <property type="protein sequence ID" value="TDQ48457.1"/>
    <property type="molecule type" value="Genomic_DNA"/>
</dbReference>
<evidence type="ECO:0000256" key="6">
    <source>
        <dbReference type="ARBA" id="ARBA00022777"/>
    </source>
</evidence>
<evidence type="ECO:0000313" key="14">
    <source>
        <dbReference type="Proteomes" id="UP000295375"/>
    </source>
</evidence>
<dbReference type="InterPro" id="IPR036554">
    <property type="entry name" value="GHMP_kinase_C_sf"/>
</dbReference>
<keyword evidence="8 10" id="KW-0414">Isoprene biosynthesis</keyword>
<dbReference type="Pfam" id="PF00288">
    <property type="entry name" value="GHMP_kinases_N"/>
    <property type="match status" value="1"/>
</dbReference>
<dbReference type="PIRSF" id="PIRSF010376">
    <property type="entry name" value="IspE"/>
    <property type="match status" value="1"/>
</dbReference>
<comment type="caution">
    <text evidence="13">The sequence shown here is derived from an EMBL/GenBank/DDBJ whole genome shotgun (WGS) entry which is preliminary data.</text>
</comment>
<evidence type="ECO:0000256" key="8">
    <source>
        <dbReference type="ARBA" id="ARBA00023229"/>
    </source>
</evidence>
<dbReference type="PANTHER" id="PTHR43527">
    <property type="entry name" value="4-DIPHOSPHOCYTIDYL-2-C-METHYL-D-ERYTHRITOL KINASE, CHLOROPLASTIC"/>
    <property type="match status" value="1"/>
</dbReference>
<evidence type="ECO:0000313" key="13">
    <source>
        <dbReference type="EMBL" id="TDQ48457.1"/>
    </source>
</evidence>
<evidence type="ECO:0000256" key="9">
    <source>
        <dbReference type="ARBA" id="ARBA00032554"/>
    </source>
</evidence>
<name>A0A4V3D7N0_9GAMM</name>
<keyword evidence="4 10" id="KW-0808">Transferase</keyword>
<sequence length="292" mass="31732">MTGISDEAPAVTDTLTLLSPAKLNLFLHITGRRPDGYHLLETVFQLLDYGDELRFQRRDDGVISLSPAIPGVAEQDNLIWRAAYRLREAYGQPEMGANITLLKRLPMGGGLGGGSSNAAISLRALNQLWNLQCSEDELAALGLNLGADVPVFVRGRTAYATGVGEILQAIEMPRQWFAVLTPPIAVPTAKIFSDLTLTRDTHPCTIRALADRGWFAQTRNDCEPVVRQAYPAVNALIERMQNFAPTRMTGTGSSVFAMVSSKAEAERIVRDCADIAQGFVARGINHLPVVSS</sequence>
<evidence type="ECO:0000256" key="2">
    <source>
        <dbReference type="ARBA" id="ARBA00012052"/>
    </source>
</evidence>
<dbReference type="GO" id="GO:0019288">
    <property type="term" value="P:isopentenyl diphosphate biosynthetic process, methylerythritol 4-phosphate pathway"/>
    <property type="evidence" value="ECO:0007669"/>
    <property type="project" value="UniProtKB-UniRule"/>
</dbReference>
<dbReference type="OrthoDB" id="9809438at2"/>
<feature type="domain" description="GHMP kinase C-terminal" evidence="12">
    <location>
        <begin position="217"/>
        <end position="271"/>
    </location>
</feature>
<keyword evidence="7 10" id="KW-0067">ATP-binding</keyword>
<evidence type="ECO:0000256" key="5">
    <source>
        <dbReference type="ARBA" id="ARBA00022741"/>
    </source>
</evidence>
<evidence type="ECO:0000256" key="4">
    <source>
        <dbReference type="ARBA" id="ARBA00022679"/>
    </source>
</evidence>
<organism evidence="13 14">
    <name type="scientific">Permianibacter aggregans</name>
    <dbReference type="NCBI Taxonomy" id="1510150"/>
    <lineage>
        <taxon>Bacteria</taxon>
        <taxon>Pseudomonadati</taxon>
        <taxon>Pseudomonadota</taxon>
        <taxon>Gammaproteobacteria</taxon>
        <taxon>Pseudomonadales</taxon>
        <taxon>Pseudomonadaceae</taxon>
        <taxon>Permianibacter</taxon>
    </lineage>
</organism>
<dbReference type="RefSeq" id="WP_133590379.1">
    <property type="nucleotide sequence ID" value="NZ_CP037953.1"/>
</dbReference>
<dbReference type="Gene3D" id="3.30.70.890">
    <property type="entry name" value="GHMP kinase, C-terminal domain"/>
    <property type="match status" value="1"/>
</dbReference>
<evidence type="ECO:0000256" key="1">
    <source>
        <dbReference type="ARBA" id="ARBA00009684"/>
    </source>
</evidence>
<dbReference type="UniPathway" id="UPA00056">
    <property type="reaction ID" value="UER00094"/>
</dbReference>
<dbReference type="NCBIfam" id="TIGR00154">
    <property type="entry name" value="ispE"/>
    <property type="match status" value="1"/>
</dbReference>
<dbReference type="PANTHER" id="PTHR43527:SF2">
    <property type="entry name" value="4-DIPHOSPHOCYTIDYL-2-C-METHYL-D-ERYTHRITOL KINASE, CHLOROPLASTIC"/>
    <property type="match status" value="1"/>
</dbReference>
<keyword evidence="14" id="KW-1185">Reference proteome</keyword>
<dbReference type="GO" id="GO:0016114">
    <property type="term" value="P:terpenoid biosynthetic process"/>
    <property type="evidence" value="ECO:0007669"/>
    <property type="project" value="UniProtKB-UniRule"/>
</dbReference>
<dbReference type="InterPro" id="IPR006204">
    <property type="entry name" value="GHMP_kinase_N_dom"/>
</dbReference>
<dbReference type="GO" id="GO:0005524">
    <property type="term" value="F:ATP binding"/>
    <property type="evidence" value="ECO:0007669"/>
    <property type="project" value="UniProtKB-UniRule"/>
</dbReference>
<dbReference type="AlphaFoldDB" id="A0A4V3D7N0"/>
<dbReference type="EC" id="2.7.1.148" evidence="2 10"/>
<feature type="active site" evidence="10">
    <location>
        <position position="148"/>
    </location>
</feature>
<dbReference type="InterPro" id="IPR013750">
    <property type="entry name" value="GHMP_kinase_C_dom"/>
</dbReference>
<comment type="catalytic activity">
    <reaction evidence="10">
        <text>4-CDP-2-C-methyl-D-erythritol + ATP = 4-CDP-2-C-methyl-D-erythritol 2-phosphate + ADP + H(+)</text>
        <dbReference type="Rhea" id="RHEA:18437"/>
        <dbReference type="ChEBI" id="CHEBI:15378"/>
        <dbReference type="ChEBI" id="CHEBI:30616"/>
        <dbReference type="ChEBI" id="CHEBI:57823"/>
        <dbReference type="ChEBI" id="CHEBI:57919"/>
        <dbReference type="ChEBI" id="CHEBI:456216"/>
        <dbReference type="EC" id="2.7.1.148"/>
    </reaction>
</comment>
<dbReference type="Proteomes" id="UP000295375">
    <property type="component" value="Unassembled WGS sequence"/>
</dbReference>
<dbReference type="SUPFAM" id="SSF54211">
    <property type="entry name" value="Ribosomal protein S5 domain 2-like"/>
    <property type="match status" value="1"/>
</dbReference>
<comment type="pathway">
    <text evidence="10">Isoprenoid biosynthesis; isopentenyl diphosphate biosynthesis via DXP pathway; isopentenyl diphosphate from 1-deoxy-D-xylulose 5-phosphate: step 3/6.</text>
</comment>
<evidence type="ECO:0000259" key="12">
    <source>
        <dbReference type="Pfam" id="PF08544"/>
    </source>
</evidence>
<dbReference type="Pfam" id="PF08544">
    <property type="entry name" value="GHMP_kinases_C"/>
    <property type="match status" value="1"/>
</dbReference>
<gene>
    <name evidence="10" type="primary">ispE</name>
    <name evidence="13" type="ORF">EV696_107194</name>
</gene>
<reference evidence="13 14" key="1">
    <citation type="submission" date="2019-03" db="EMBL/GenBank/DDBJ databases">
        <title>Genomic Encyclopedia of Type Strains, Phase IV (KMG-IV): sequencing the most valuable type-strain genomes for metagenomic binning, comparative biology and taxonomic classification.</title>
        <authorList>
            <person name="Goeker M."/>
        </authorList>
    </citation>
    <scope>NUCLEOTIDE SEQUENCE [LARGE SCALE GENOMIC DNA]</scope>
    <source>
        <strain evidence="13 14">DSM 103792</strain>
    </source>
</reference>
<keyword evidence="6 10" id="KW-0418">Kinase</keyword>
<dbReference type="GO" id="GO:0050515">
    <property type="term" value="F:4-(cytidine 5'-diphospho)-2-C-methyl-D-erythritol kinase activity"/>
    <property type="evidence" value="ECO:0007669"/>
    <property type="project" value="UniProtKB-UniRule"/>
</dbReference>
<comment type="function">
    <text evidence="10">Catalyzes the phosphorylation of the position 2 hydroxy group of 4-diphosphocytidyl-2C-methyl-D-erythritol.</text>
</comment>
<comment type="similarity">
    <text evidence="1 10">Belongs to the GHMP kinase family. IspE subfamily.</text>
</comment>
<proteinExistence type="inferred from homology"/>
<keyword evidence="5 10" id="KW-0547">Nucleotide-binding</keyword>
<feature type="binding site" evidence="10">
    <location>
        <begin position="106"/>
        <end position="116"/>
    </location>
    <ligand>
        <name>ATP</name>
        <dbReference type="ChEBI" id="CHEBI:30616"/>
    </ligand>
</feature>
<evidence type="ECO:0000259" key="11">
    <source>
        <dbReference type="Pfam" id="PF00288"/>
    </source>
</evidence>
<feature type="domain" description="GHMP kinase N-terminal" evidence="11">
    <location>
        <begin position="77"/>
        <end position="155"/>
    </location>
</feature>
<dbReference type="SUPFAM" id="SSF55060">
    <property type="entry name" value="GHMP Kinase, C-terminal domain"/>
    <property type="match status" value="1"/>
</dbReference>
<protein>
    <recommendedName>
        <fullName evidence="3 10">4-diphosphocytidyl-2-C-methyl-D-erythritol kinase</fullName>
        <shortName evidence="10">CMK</shortName>
        <ecNumber evidence="2 10">2.7.1.148</ecNumber>
    </recommendedName>
    <alternativeName>
        <fullName evidence="9 10">4-(cytidine-5'-diphospho)-2-C-methyl-D-erythritol kinase</fullName>
    </alternativeName>
</protein>
<dbReference type="InterPro" id="IPR014721">
    <property type="entry name" value="Ribsml_uS5_D2-typ_fold_subgr"/>
</dbReference>
<dbReference type="InterPro" id="IPR020568">
    <property type="entry name" value="Ribosomal_Su5_D2-typ_SF"/>
</dbReference>
<evidence type="ECO:0000256" key="3">
    <source>
        <dbReference type="ARBA" id="ARBA00017473"/>
    </source>
</evidence>
<dbReference type="Gene3D" id="3.30.230.10">
    <property type="match status" value="1"/>
</dbReference>
<accession>A0A4V3D7N0</accession>
<evidence type="ECO:0000256" key="7">
    <source>
        <dbReference type="ARBA" id="ARBA00022840"/>
    </source>
</evidence>
<feature type="active site" evidence="10">
    <location>
        <position position="22"/>
    </location>
</feature>
<dbReference type="InterPro" id="IPR004424">
    <property type="entry name" value="IspE"/>
</dbReference>
<evidence type="ECO:0000256" key="10">
    <source>
        <dbReference type="HAMAP-Rule" id="MF_00061"/>
    </source>
</evidence>
<dbReference type="HAMAP" id="MF_00061">
    <property type="entry name" value="IspE"/>
    <property type="match status" value="1"/>
</dbReference>